<name>A0AA38KPL2_9AGAR</name>
<comment type="caution">
    <text evidence="2">The sequence shown here is derived from an EMBL/GenBank/DDBJ whole genome shotgun (WGS) entry which is preliminary data.</text>
</comment>
<dbReference type="EMBL" id="MU793373">
    <property type="protein sequence ID" value="KAJ3784515.1"/>
    <property type="molecule type" value="Genomic_DNA"/>
</dbReference>
<reference evidence="2" key="1">
    <citation type="submission" date="2022-08" db="EMBL/GenBank/DDBJ databases">
        <authorList>
            <consortium name="DOE Joint Genome Institute"/>
            <person name="Min B."/>
            <person name="Riley R."/>
            <person name="Sierra-Patev S."/>
            <person name="Naranjo-Ortiz M."/>
            <person name="Looney B."/>
            <person name="Konkel Z."/>
            <person name="Slot J.C."/>
            <person name="Sakamoto Y."/>
            <person name="Steenwyk J.L."/>
            <person name="Rokas A."/>
            <person name="Carro J."/>
            <person name="Camarero S."/>
            <person name="Ferreira P."/>
            <person name="Molpeceres G."/>
            <person name="Ruiz-Duenas F.J."/>
            <person name="Serrano A."/>
            <person name="Henrissat B."/>
            <person name="Drula E."/>
            <person name="Hughes K.W."/>
            <person name="Mata J.L."/>
            <person name="Ishikawa N.K."/>
            <person name="Vargas-Isla R."/>
            <person name="Ushijima S."/>
            <person name="Smith C.A."/>
            <person name="Ahrendt S."/>
            <person name="Andreopoulos W."/>
            <person name="He G."/>
            <person name="Labutti K."/>
            <person name="Lipzen A."/>
            <person name="Ng V."/>
            <person name="Sandor L."/>
            <person name="Barry K."/>
            <person name="Martinez A.T."/>
            <person name="Xiao Y."/>
            <person name="Gibbons J.G."/>
            <person name="Terashima K."/>
            <person name="Hibbett D.S."/>
            <person name="Grigoriev I.V."/>
        </authorList>
    </citation>
    <scope>NUCLEOTIDE SEQUENCE</scope>
    <source>
        <strain evidence="2">TFB10291</strain>
    </source>
</reference>
<protein>
    <submittedName>
        <fullName evidence="2">Uncharacterized protein</fullName>
    </submittedName>
</protein>
<sequence>MVIQQAYRQYLSRKAKQRPTQLAVMRDKLFSEYVKVNAVQDGHYRKMMLGPLPHVIIFLDLLYIGILESKKDTKKRLLSHLKSEEADLMDTLLTQTNDALKKTTKWKRTLEPRSEFHSNHDSLQLKALIREMEEFMRNNLPELHIEVSQETKAEFRMGYRGIAQEPAPKPVPSKARKPELNVEDVDDF</sequence>
<dbReference type="AlphaFoldDB" id="A0AA38KPL2"/>
<dbReference type="Proteomes" id="UP001163798">
    <property type="component" value="Unassembled WGS sequence"/>
</dbReference>
<evidence type="ECO:0000313" key="2">
    <source>
        <dbReference type="EMBL" id="KAJ3784515.1"/>
    </source>
</evidence>
<organism evidence="2 3">
    <name type="scientific">Lentinula aff. detonsa</name>
    <dbReference type="NCBI Taxonomy" id="2804958"/>
    <lineage>
        <taxon>Eukaryota</taxon>
        <taxon>Fungi</taxon>
        <taxon>Dikarya</taxon>
        <taxon>Basidiomycota</taxon>
        <taxon>Agaricomycotina</taxon>
        <taxon>Agaricomycetes</taxon>
        <taxon>Agaricomycetidae</taxon>
        <taxon>Agaricales</taxon>
        <taxon>Marasmiineae</taxon>
        <taxon>Omphalotaceae</taxon>
        <taxon>Lentinula</taxon>
    </lineage>
</organism>
<gene>
    <name evidence="2" type="ORF">GGU10DRAFT_294086</name>
</gene>
<accession>A0AA38KPL2</accession>
<evidence type="ECO:0000256" key="1">
    <source>
        <dbReference type="SAM" id="MobiDB-lite"/>
    </source>
</evidence>
<evidence type="ECO:0000313" key="3">
    <source>
        <dbReference type="Proteomes" id="UP001163798"/>
    </source>
</evidence>
<keyword evidence="3" id="KW-1185">Reference proteome</keyword>
<proteinExistence type="predicted"/>
<feature type="region of interest" description="Disordered" evidence="1">
    <location>
        <begin position="162"/>
        <end position="188"/>
    </location>
</feature>